<feature type="non-terminal residue" evidence="1">
    <location>
        <position position="9"/>
    </location>
</feature>
<accession>A0A0K9NPY0</accession>
<protein>
    <submittedName>
        <fullName evidence="1">Uncharacterized protein</fullName>
    </submittedName>
</protein>
<sequence>TTISNHLIN</sequence>
<keyword evidence="2" id="KW-1185">Reference proteome</keyword>
<gene>
    <name evidence="1" type="ORF">ZOSMA_7549G00010</name>
</gene>
<evidence type="ECO:0000313" key="2">
    <source>
        <dbReference type="Proteomes" id="UP000036987"/>
    </source>
</evidence>
<reference evidence="2" key="1">
    <citation type="journal article" date="2016" name="Nature">
        <title>The genome of the seagrass Zostera marina reveals angiosperm adaptation to the sea.</title>
        <authorList>
            <person name="Olsen J.L."/>
            <person name="Rouze P."/>
            <person name="Verhelst B."/>
            <person name="Lin Y.-C."/>
            <person name="Bayer T."/>
            <person name="Collen J."/>
            <person name="Dattolo E."/>
            <person name="De Paoli E."/>
            <person name="Dittami S."/>
            <person name="Maumus F."/>
            <person name="Michel G."/>
            <person name="Kersting A."/>
            <person name="Lauritano C."/>
            <person name="Lohaus R."/>
            <person name="Toepel M."/>
            <person name="Tonon T."/>
            <person name="Vanneste K."/>
            <person name="Amirebrahimi M."/>
            <person name="Brakel J."/>
            <person name="Bostroem C."/>
            <person name="Chovatia M."/>
            <person name="Grimwood J."/>
            <person name="Jenkins J.W."/>
            <person name="Jueterbock A."/>
            <person name="Mraz A."/>
            <person name="Stam W.T."/>
            <person name="Tice H."/>
            <person name="Bornberg-Bauer E."/>
            <person name="Green P.J."/>
            <person name="Pearson G.A."/>
            <person name="Procaccini G."/>
            <person name="Duarte C.M."/>
            <person name="Schmutz J."/>
            <person name="Reusch T.B.H."/>
            <person name="Van de Peer Y."/>
        </authorList>
    </citation>
    <scope>NUCLEOTIDE SEQUENCE [LARGE SCALE GENOMIC DNA]</scope>
    <source>
        <strain evidence="2">cv. Finnish</strain>
    </source>
</reference>
<name>A0A0K9NPY0_ZOSMR</name>
<proteinExistence type="predicted"/>
<feature type="non-terminal residue" evidence="1">
    <location>
        <position position="1"/>
    </location>
</feature>
<comment type="caution">
    <text evidence="1">The sequence shown here is derived from an EMBL/GenBank/DDBJ whole genome shotgun (WGS) entry which is preliminary data.</text>
</comment>
<evidence type="ECO:0000313" key="1">
    <source>
        <dbReference type="EMBL" id="KMZ58653.1"/>
    </source>
</evidence>
<dbReference type="EMBL" id="LFYR01001908">
    <property type="protein sequence ID" value="KMZ58653.1"/>
    <property type="molecule type" value="Genomic_DNA"/>
</dbReference>
<dbReference type="Proteomes" id="UP000036987">
    <property type="component" value="Unassembled WGS sequence"/>
</dbReference>
<organism evidence="1 2">
    <name type="scientific">Zostera marina</name>
    <name type="common">Eelgrass</name>
    <dbReference type="NCBI Taxonomy" id="29655"/>
    <lineage>
        <taxon>Eukaryota</taxon>
        <taxon>Viridiplantae</taxon>
        <taxon>Streptophyta</taxon>
        <taxon>Embryophyta</taxon>
        <taxon>Tracheophyta</taxon>
        <taxon>Spermatophyta</taxon>
        <taxon>Magnoliopsida</taxon>
        <taxon>Liliopsida</taxon>
        <taxon>Zosteraceae</taxon>
        <taxon>Zostera</taxon>
    </lineage>
</organism>